<dbReference type="GO" id="GO:0003677">
    <property type="term" value="F:DNA binding"/>
    <property type="evidence" value="ECO:0007669"/>
    <property type="project" value="UniProtKB-KW"/>
</dbReference>
<keyword evidence="7" id="KW-0539">Nucleus</keyword>
<name>A0A4Z1FFB7_9HELO</name>
<evidence type="ECO:0000259" key="9">
    <source>
        <dbReference type="PROSITE" id="PS50048"/>
    </source>
</evidence>
<dbReference type="GO" id="GO:0008270">
    <property type="term" value="F:zinc ion binding"/>
    <property type="evidence" value="ECO:0007669"/>
    <property type="project" value="InterPro"/>
</dbReference>
<dbReference type="PANTHER" id="PTHR31313">
    <property type="entry name" value="TY1 ENHANCER ACTIVATOR"/>
    <property type="match status" value="1"/>
</dbReference>
<comment type="subcellular location">
    <subcellularLocation>
        <location evidence="1">Nucleus</location>
    </subcellularLocation>
</comment>
<evidence type="ECO:0000256" key="3">
    <source>
        <dbReference type="ARBA" id="ARBA00022833"/>
    </source>
</evidence>
<dbReference type="EMBL" id="PQXI01000138">
    <property type="protein sequence ID" value="TGO23266.1"/>
    <property type="molecule type" value="Genomic_DNA"/>
</dbReference>
<dbReference type="SUPFAM" id="SSF57701">
    <property type="entry name" value="Zn2/Cys6 DNA-binding domain"/>
    <property type="match status" value="1"/>
</dbReference>
<keyword evidence="3" id="KW-0862">Zinc</keyword>
<dbReference type="InterPro" id="IPR036864">
    <property type="entry name" value="Zn2-C6_fun-type_DNA-bd_sf"/>
</dbReference>
<dbReference type="SMART" id="SM00066">
    <property type="entry name" value="GAL4"/>
    <property type="match status" value="1"/>
</dbReference>
<keyword evidence="11" id="KW-1185">Reference proteome</keyword>
<dbReference type="CDD" id="cd12148">
    <property type="entry name" value="fungal_TF_MHR"/>
    <property type="match status" value="1"/>
</dbReference>
<keyword evidence="2" id="KW-0479">Metal-binding</keyword>
<feature type="domain" description="Zn(2)-C6 fungal-type" evidence="9">
    <location>
        <begin position="67"/>
        <end position="97"/>
    </location>
</feature>
<keyword evidence="6" id="KW-0804">Transcription</keyword>
<accession>A0A4Z1FFB7</accession>
<dbReference type="AlphaFoldDB" id="A0A4Z1FFB7"/>
<evidence type="ECO:0000256" key="6">
    <source>
        <dbReference type="ARBA" id="ARBA00023163"/>
    </source>
</evidence>
<dbReference type="Gene3D" id="4.10.240.10">
    <property type="entry name" value="Zn(2)-C6 fungal-type DNA-binding domain"/>
    <property type="match status" value="1"/>
</dbReference>
<evidence type="ECO:0000256" key="4">
    <source>
        <dbReference type="ARBA" id="ARBA00023015"/>
    </source>
</evidence>
<dbReference type="PANTHER" id="PTHR31313:SF81">
    <property type="entry name" value="TY1 ENHANCER ACTIVATOR"/>
    <property type="match status" value="1"/>
</dbReference>
<feature type="compositionally biased region" description="Polar residues" evidence="8">
    <location>
        <begin position="206"/>
        <end position="227"/>
    </location>
</feature>
<feature type="region of interest" description="Disordered" evidence="8">
    <location>
        <begin position="200"/>
        <end position="232"/>
    </location>
</feature>
<evidence type="ECO:0000313" key="10">
    <source>
        <dbReference type="EMBL" id="TGO23266.1"/>
    </source>
</evidence>
<dbReference type="Pfam" id="PF04082">
    <property type="entry name" value="Fungal_trans"/>
    <property type="match status" value="1"/>
</dbReference>
<dbReference type="InterPro" id="IPR051615">
    <property type="entry name" value="Transcr_Regulatory_Elem"/>
</dbReference>
<dbReference type="CDD" id="cd00067">
    <property type="entry name" value="GAL4"/>
    <property type="match status" value="1"/>
</dbReference>
<dbReference type="GO" id="GO:0000981">
    <property type="term" value="F:DNA-binding transcription factor activity, RNA polymerase II-specific"/>
    <property type="evidence" value="ECO:0007669"/>
    <property type="project" value="InterPro"/>
</dbReference>
<keyword evidence="4" id="KW-0805">Transcription regulation</keyword>
<protein>
    <recommendedName>
        <fullName evidence="9">Zn(2)-C6 fungal-type domain-containing protein</fullName>
    </recommendedName>
</protein>
<organism evidence="10 11">
    <name type="scientific">Botrytis paeoniae</name>
    <dbReference type="NCBI Taxonomy" id="278948"/>
    <lineage>
        <taxon>Eukaryota</taxon>
        <taxon>Fungi</taxon>
        <taxon>Dikarya</taxon>
        <taxon>Ascomycota</taxon>
        <taxon>Pezizomycotina</taxon>
        <taxon>Leotiomycetes</taxon>
        <taxon>Helotiales</taxon>
        <taxon>Sclerotiniaceae</taxon>
        <taxon>Botrytis</taxon>
    </lineage>
</organism>
<evidence type="ECO:0000256" key="7">
    <source>
        <dbReference type="ARBA" id="ARBA00023242"/>
    </source>
</evidence>
<evidence type="ECO:0000256" key="1">
    <source>
        <dbReference type="ARBA" id="ARBA00004123"/>
    </source>
</evidence>
<dbReference type="InterPro" id="IPR007219">
    <property type="entry name" value="XnlR_reg_dom"/>
</dbReference>
<gene>
    <name evidence="10" type="ORF">BPAE_0138g00190</name>
</gene>
<dbReference type="SMART" id="SM00906">
    <property type="entry name" value="Fungal_trans"/>
    <property type="match status" value="1"/>
</dbReference>
<dbReference type="InterPro" id="IPR001138">
    <property type="entry name" value="Zn2Cys6_DnaBD"/>
</dbReference>
<dbReference type="PROSITE" id="PS00463">
    <property type="entry name" value="ZN2_CY6_FUNGAL_1"/>
    <property type="match status" value="1"/>
</dbReference>
<dbReference type="Proteomes" id="UP000297910">
    <property type="component" value="Unassembled WGS sequence"/>
</dbReference>
<comment type="caution">
    <text evidence="10">The sequence shown here is derived from an EMBL/GenBank/DDBJ whole genome shotgun (WGS) entry which is preliminary data.</text>
</comment>
<sequence>MPRERSPTIINLADRGNNSIANDKSYCPMQHISTCKNTIKCAGLCCVSAVMESMTSNEQTRLRIKVACEECRKNKRKCQGQRPTCALCEKGGKLCYYPPETSRKRKYCDDGYVRSLEDKVKALEAQLANYQSSDPQPQHNEEYMGHEILPLSSPATTSSLTYESEAITPESIDEPNDPRSQVAMKELASLMLTMDIEEKGEPSFTIPRNKSSSRQNSISTENLNPDTSSHDTDLGKIGFYTEARTHMVECFMAAFNIYHQFIEQEELQTVLLETTFSTEPDFGFRNHALLSVGAFLSPKSDAKELSSHHATSAESILLRCIREHPSDLVVQGLTLLSWRELMLENNSMAYNYIAMATGLILHLGLHVSSLGTEKSPDLTSNRTSTADDYVRKRRVRSFWAYFSVDRMVTSSLGMNCTIHWQRIRISSFLCVLNNNPLPDELAHDKSCQLWHLWDSFMDQRYAFEWTGLKAKQRQNLLKRAHQALTDFYASTDDKLALSKTCMPQTFLLFQLAYHTAILLIHRPFLNEPKGSETLSFALRSATNAAASIARIVRAYRKFRGFADANPQVIDYILSAAVIHLLNATSGRNFLGRQSANSLQSCLDALVEMRSTWVPQASRAIREIQELAAKWKVVWALPLQFSQRLPERGIRQDRSRIMVPMQECPNVLTSGAQVVPHGFNMGEVANRYIHPGFNNDCGALWDPSLFENALEHVNLPEHIAYQSSLEWLFDESNPGLQ</sequence>
<dbReference type="Pfam" id="PF00172">
    <property type="entry name" value="Zn_clus"/>
    <property type="match status" value="1"/>
</dbReference>
<evidence type="ECO:0000313" key="11">
    <source>
        <dbReference type="Proteomes" id="UP000297910"/>
    </source>
</evidence>
<evidence type="ECO:0000256" key="8">
    <source>
        <dbReference type="SAM" id="MobiDB-lite"/>
    </source>
</evidence>
<evidence type="ECO:0000256" key="5">
    <source>
        <dbReference type="ARBA" id="ARBA00023125"/>
    </source>
</evidence>
<evidence type="ECO:0000256" key="2">
    <source>
        <dbReference type="ARBA" id="ARBA00022723"/>
    </source>
</evidence>
<proteinExistence type="predicted"/>
<dbReference type="PROSITE" id="PS50048">
    <property type="entry name" value="ZN2_CY6_FUNGAL_2"/>
    <property type="match status" value="1"/>
</dbReference>
<reference evidence="10 11" key="1">
    <citation type="submission" date="2017-12" db="EMBL/GenBank/DDBJ databases">
        <title>Comparative genomics of Botrytis spp.</title>
        <authorList>
            <person name="Valero-Jimenez C.A."/>
            <person name="Tapia P."/>
            <person name="Veloso J."/>
            <person name="Silva-Moreno E."/>
            <person name="Staats M."/>
            <person name="Valdes J.H."/>
            <person name="Van Kan J.A.L."/>
        </authorList>
    </citation>
    <scope>NUCLEOTIDE SEQUENCE [LARGE SCALE GENOMIC DNA]</scope>
    <source>
        <strain evidence="10 11">Bp0003</strain>
    </source>
</reference>
<dbReference type="GO" id="GO:0006351">
    <property type="term" value="P:DNA-templated transcription"/>
    <property type="evidence" value="ECO:0007669"/>
    <property type="project" value="InterPro"/>
</dbReference>
<dbReference type="GO" id="GO:0005634">
    <property type="term" value="C:nucleus"/>
    <property type="evidence" value="ECO:0007669"/>
    <property type="project" value="UniProtKB-SubCell"/>
</dbReference>
<keyword evidence="5" id="KW-0238">DNA-binding</keyword>